<reference evidence="1" key="1">
    <citation type="submission" date="2022-12" db="EMBL/GenBank/DDBJ databases">
        <title>Paracoccus sp. EF6 isolated from a lake water.</title>
        <authorList>
            <person name="Liu H."/>
        </authorList>
    </citation>
    <scope>NUCLEOTIDE SEQUENCE</scope>
    <source>
        <strain evidence="1">EF6</strain>
    </source>
</reference>
<dbReference type="EMBL" id="JAPTYD010000017">
    <property type="protein sequence ID" value="MCZ0962465.1"/>
    <property type="molecule type" value="Genomic_DNA"/>
</dbReference>
<gene>
    <name evidence="1" type="ORF">OU682_12625</name>
</gene>
<sequence>MPELAGSLLHRCLSVDLEVDPKTARIFALAAVWPVTRPTIVVRGRDMEPALDRLETASADVDHLIGHNILRQDLPHLVAARPRFSVLLRSSLGTVEAPYVRDDLAEARASSRQVL</sequence>
<comment type="caution">
    <text evidence="1">The sequence shown here is derived from an EMBL/GenBank/DDBJ whole genome shotgun (WGS) entry which is preliminary data.</text>
</comment>
<evidence type="ECO:0000313" key="2">
    <source>
        <dbReference type="Proteomes" id="UP001149822"/>
    </source>
</evidence>
<dbReference type="Proteomes" id="UP001149822">
    <property type="component" value="Unassembled WGS sequence"/>
</dbReference>
<evidence type="ECO:0000313" key="1">
    <source>
        <dbReference type="EMBL" id="MCZ0962465.1"/>
    </source>
</evidence>
<organism evidence="1 2">
    <name type="scientific">Paracoccus benzoatiresistens</name>
    <dbReference type="NCBI Taxonomy" id="2997341"/>
    <lineage>
        <taxon>Bacteria</taxon>
        <taxon>Pseudomonadati</taxon>
        <taxon>Pseudomonadota</taxon>
        <taxon>Alphaproteobacteria</taxon>
        <taxon>Rhodobacterales</taxon>
        <taxon>Paracoccaceae</taxon>
        <taxon>Paracoccus</taxon>
    </lineage>
</organism>
<accession>A0ABT4J722</accession>
<dbReference type="RefSeq" id="WP_268942491.1">
    <property type="nucleotide sequence ID" value="NZ_JAPTYD010000017.1"/>
</dbReference>
<dbReference type="InterPro" id="IPR012337">
    <property type="entry name" value="RNaseH-like_sf"/>
</dbReference>
<proteinExistence type="predicted"/>
<name>A0ABT4J722_9RHOB</name>
<dbReference type="SUPFAM" id="SSF53098">
    <property type="entry name" value="Ribonuclease H-like"/>
    <property type="match status" value="1"/>
</dbReference>
<protein>
    <submittedName>
        <fullName evidence="1">Uncharacterized protein</fullName>
    </submittedName>
</protein>
<keyword evidence="2" id="KW-1185">Reference proteome</keyword>